<dbReference type="PROSITE" id="PS00041">
    <property type="entry name" value="HTH_ARAC_FAMILY_1"/>
    <property type="match status" value="1"/>
</dbReference>
<dbReference type="InterPro" id="IPR018060">
    <property type="entry name" value="HTH_AraC"/>
</dbReference>
<evidence type="ECO:0000256" key="3">
    <source>
        <dbReference type="ARBA" id="ARBA00023163"/>
    </source>
</evidence>
<keyword evidence="1" id="KW-0805">Transcription regulation</keyword>
<protein>
    <submittedName>
        <fullName evidence="5">AraC-like DNA-binding protein</fullName>
    </submittedName>
</protein>
<keyword evidence="2 5" id="KW-0238">DNA-binding</keyword>
<reference evidence="5 6" key="1">
    <citation type="submission" date="2018-06" db="EMBL/GenBank/DDBJ databases">
        <title>Genomic Encyclopedia of Archaeal and Bacterial Type Strains, Phase II (KMG-II): from individual species to whole genera.</title>
        <authorList>
            <person name="Goeker M."/>
        </authorList>
    </citation>
    <scope>NUCLEOTIDE SEQUENCE [LARGE SCALE GENOMIC DNA]</scope>
    <source>
        <strain evidence="5 6">DSM 27372</strain>
    </source>
</reference>
<dbReference type="EMBL" id="QKLU01000001">
    <property type="protein sequence ID" value="PYF77190.1"/>
    <property type="molecule type" value="Genomic_DNA"/>
</dbReference>
<dbReference type="AlphaFoldDB" id="A0A318UNS6"/>
<accession>A0A318UNS6</accession>
<evidence type="ECO:0000313" key="5">
    <source>
        <dbReference type="EMBL" id="PYF77190.1"/>
    </source>
</evidence>
<comment type="caution">
    <text evidence="5">The sequence shown here is derived from an EMBL/GenBank/DDBJ whole genome shotgun (WGS) entry which is preliminary data.</text>
</comment>
<dbReference type="PANTHER" id="PTHR43280">
    <property type="entry name" value="ARAC-FAMILY TRANSCRIPTIONAL REGULATOR"/>
    <property type="match status" value="1"/>
</dbReference>
<name>A0A318UNS6_9SPHI</name>
<evidence type="ECO:0000256" key="2">
    <source>
        <dbReference type="ARBA" id="ARBA00023125"/>
    </source>
</evidence>
<dbReference type="SMART" id="SM00342">
    <property type="entry name" value="HTH_ARAC"/>
    <property type="match status" value="1"/>
</dbReference>
<keyword evidence="6" id="KW-1185">Reference proteome</keyword>
<evidence type="ECO:0000259" key="4">
    <source>
        <dbReference type="PROSITE" id="PS01124"/>
    </source>
</evidence>
<evidence type="ECO:0000313" key="6">
    <source>
        <dbReference type="Proteomes" id="UP000248198"/>
    </source>
</evidence>
<dbReference type="GO" id="GO:0003700">
    <property type="term" value="F:DNA-binding transcription factor activity"/>
    <property type="evidence" value="ECO:0007669"/>
    <property type="project" value="InterPro"/>
</dbReference>
<sequence length="279" mass="33208">MVKENLYQPFEIDFKELKEFPKAMYKNNFFKLIYIVDGTGLQYINQYSFNYRKGNLFLITPQDSYSFVIEDKTKFFFLSFNDIYIRPKTNKDNDWVQRMEYILQNASHRPGCILKNRVDKPLVSVLVEAIYNENNFLQLYHAKIVQQIVNTLILVVARNIALKLPKNIKENTGEPVLDILHYIQQHIFEQEKLKSECIGEAFGISLAYLGRYFKKQTGETLQQYILNYKLRLIETRLLHSDMRINEIANELNFSDESHLHRMFKKHKGLSPSQYRKRNL</sequence>
<proteinExistence type="predicted"/>
<evidence type="ECO:0000256" key="1">
    <source>
        <dbReference type="ARBA" id="ARBA00023015"/>
    </source>
</evidence>
<keyword evidence="3" id="KW-0804">Transcription</keyword>
<feature type="domain" description="HTH araC/xylS-type" evidence="4">
    <location>
        <begin position="177"/>
        <end position="277"/>
    </location>
</feature>
<dbReference type="Gene3D" id="1.10.10.60">
    <property type="entry name" value="Homeodomain-like"/>
    <property type="match status" value="2"/>
</dbReference>
<dbReference type="OrthoDB" id="636258at2"/>
<dbReference type="Pfam" id="PF12833">
    <property type="entry name" value="HTH_18"/>
    <property type="match status" value="1"/>
</dbReference>
<dbReference type="RefSeq" id="WP_110827258.1">
    <property type="nucleotide sequence ID" value="NZ_QKLU01000001.1"/>
</dbReference>
<dbReference type="SUPFAM" id="SSF51215">
    <property type="entry name" value="Regulatory protein AraC"/>
    <property type="match status" value="1"/>
</dbReference>
<dbReference type="GO" id="GO:0043565">
    <property type="term" value="F:sequence-specific DNA binding"/>
    <property type="evidence" value="ECO:0007669"/>
    <property type="project" value="InterPro"/>
</dbReference>
<gene>
    <name evidence="5" type="ORF">B0O44_101670</name>
</gene>
<dbReference type="PROSITE" id="PS01124">
    <property type="entry name" value="HTH_ARAC_FAMILY_2"/>
    <property type="match status" value="1"/>
</dbReference>
<dbReference type="Proteomes" id="UP000248198">
    <property type="component" value="Unassembled WGS sequence"/>
</dbReference>
<dbReference type="InterPro" id="IPR009057">
    <property type="entry name" value="Homeodomain-like_sf"/>
</dbReference>
<dbReference type="SUPFAM" id="SSF46689">
    <property type="entry name" value="Homeodomain-like"/>
    <property type="match status" value="2"/>
</dbReference>
<dbReference type="PANTHER" id="PTHR43280:SF2">
    <property type="entry name" value="HTH-TYPE TRANSCRIPTIONAL REGULATOR EXSA"/>
    <property type="match status" value="1"/>
</dbReference>
<dbReference type="InterPro" id="IPR037923">
    <property type="entry name" value="HTH-like"/>
</dbReference>
<dbReference type="InterPro" id="IPR018062">
    <property type="entry name" value="HTH_AraC-typ_CS"/>
</dbReference>
<organism evidence="5 6">
    <name type="scientific">Pedobacter nutrimenti</name>
    <dbReference type="NCBI Taxonomy" id="1241337"/>
    <lineage>
        <taxon>Bacteria</taxon>
        <taxon>Pseudomonadati</taxon>
        <taxon>Bacteroidota</taxon>
        <taxon>Sphingobacteriia</taxon>
        <taxon>Sphingobacteriales</taxon>
        <taxon>Sphingobacteriaceae</taxon>
        <taxon>Pedobacter</taxon>
    </lineage>
</organism>